<feature type="domain" description="USP" evidence="9">
    <location>
        <begin position="127"/>
        <end position="536"/>
    </location>
</feature>
<organism evidence="10 11">
    <name type="scientific">Tuber melanosporum (strain Mel28)</name>
    <name type="common">Perigord black truffle</name>
    <dbReference type="NCBI Taxonomy" id="656061"/>
    <lineage>
        <taxon>Eukaryota</taxon>
        <taxon>Fungi</taxon>
        <taxon>Dikarya</taxon>
        <taxon>Ascomycota</taxon>
        <taxon>Pezizomycotina</taxon>
        <taxon>Pezizomycetes</taxon>
        <taxon>Pezizales</taxon>
        <taxon>Tuberaceae</taxon>
        <taxon>Tuber</taxon>
    </lineage>
</organism>
<keyword evidence="5" id="KW-0833">Ubl conjugation pathway</keyword>
<dbReference type="EC" id="3.4.19.12" evidence="3"/>
<dbReference type="Gene3D" id="3.90.70.10">
    <property type="entry name" value="Cysteine proteinases"/>
    <property type="match status" value="2"/>
</dbReference>
<dbReference type="eggNOG" id="KOG1865">
    <property type="taxonomic scope" value="Eukaryota"/>
</dbReference>
<proteinExistence type="inferred from homology"/>
<accession>D5GAF4</accession>
<feature type="region of interest" description="Disordered" evidence="8">
    <location>
        <begin position="567"/>
        <end position="812"/>
    </location>
</feature>
<reference evidence="10 11" key="1">
    <citation type="journal article" date="2010" name="Nature">
        <title>Perigord black truffle genome uncovers evolutionary origins and mechanisms of symbiosis.</title>
        <authorList>
            <person name="Martin F."/>
            <person name="Kohler A."/>
            <person name="Murat C."/>
            <person name="Balestrini R."/>
            <person name="Coutinho P.M."/>
            <person name="Jaillon O."/>
            <person name="Montanini B."/>
            <person name="Morin E."/>
            <person name="Noel B."/>
            <person name="Percudani R."/>
            <person name="Porcel B."/>
            <person name="Rubini A."/>
            <person name="Amicucci A."/>
            <person name="Amselem J."/>
            <person name="Anthouard V."/>
            <person name="Arcioni S."/>
            <person name="Artiguenave F."/>
            <person name="Aury J.M."/>
            <person name="Ballario P."/>
            <person name="Bolchi A."/>
            <person name="Brenna A."/>
            <person name="Brun A."/>
            <person name="Buee M."/>
            <person name="Cantarel B."/>
            <person name="Chevalier G."/>
            <person name="Couloux A."/>
            <person name="Da Silva C."/>
            <person name="Denoeud F."/>
            <person name="Duplessis S."/>
            <person name="Ghignone S."/>
            <person name="Hilselberger B."/>
            <person name="Iotti M."/>
            <person name="Marcais B."/>
            <person name="Mello A."/>
            <person name="Miranda M."/>
            <person name="Pacioni G."/>
            <person name="Quesneville H."/>
            <person name="Riccioni C."/>
            <person name="Ruotolo R."/>
            <person name="Splivallo R."/>
            <person name="Stocchi V."/>
            <person name="Tisserant E."/>
            <person name="Viscomi A.R."/>
            <person name="Zambonelli A."/>
            <person name="Zampieri E."/>
            <person name="Henrissat B."/>
            <person name="Lebrun M.H."/>
            <person name="Paolocci F."/>
            <person name="Bonfante P."/>
            <person name="Ottonello S."/>
            <person name="Wincker P."/>
        </authorList>
    </citation>
    <scope>NUCLEOTIDE SEQUENCE [LARGE SCALE GENOMIC DNA]</scope>
    <source>
        <strain evidence="10 11">Mel28</strain>
    </source>
</reference>
<dbReference type="GO" id="GO:0004843">
    <property type="term" value="F:cysteine-type deubiquitinase activity"/>
    <property type="evidence" value="ECO:0007669"/>
    <property type="project" value="UniProtKB-EC"/>
</dbReference>
<dbReference type="GO" id="GO:0005829">
    <property type="term" value="C:cytosol"/>
    <property type="evidence" value="ECO:0007669"/>
    <property type="project" value="TreeGrafter"/>
</dbReference>
<sequence>MPNPPWIQPRLFCGDLYGGEEKPRKSLPKPGDSTGTNVVVEMFWNYQSILAAAWGVHSSLPRVSMQVTEIANELAKVGIKVEDRTVQRVLRGRYANGNVERALQLLVMIEDSNDGIVSRVRDDVKILGAENHGGVTCYLDTLLFAMFARLDAFEAMLYNVFDEDDEKRRKLAALLRLFVNLLRSGHLVTTDIISQIQHSIAECGWEEASSPQQQDPSEVFTFITDTLQLPLLTVKVDIAHGGKEIVEDDHKFISERLLNVALPDEGADPRDPIPLEACLEEYFNGRVDVRRQLERRATADTVHSHDVEKGSALHIETVDLGSSPNTPAATPISSQPPPLASAPSVLGPLAAGKPLLVRTVKVEGEIESEDGKLKKSTTLRREMLLPAWCFFSVLPFYTDTLPTPAPKTFAEHFSAKRPVLGLCLKRYSWNTTGGARRDHRRVDIPLQIALPTFVADDEMGGDDDGPLYGNFKLVLQSAVCHRGNSVHSGHYIALIRGEDNKWLRFDDLAYANRVSEIEPERAFEEESPYLLFYQVQPIEDDTSATTPSVASTMDYPQEKRWSMISGASEGSCAPDLEVNGSSAEFNGDEPPTFNDPPVYEKHDRLEHSSSPPPPYIVESKTSQPSPTRSSPTTPVPTVPYRSLLDPEAGLRPTSRSNNRPGSKDGAPVARSSSRRSKSEVSDKRSSWASVLMTRARSQDKEKGRKSSEWARIGTPAWLGEGGTKGERRESESSSSLGEAAVVVDGDERDSVKSKGKEQGLREAVFKAMEKKGSKEGREKEKEKGKGKDKGKGKEAVRRKGSKDKDLRECIIQ</sequence>
<dbReference type="EMBL" id="FN430075">
    <property type="protein sequence ID" value="CAZ81497.1"/>
    <property type="molecule type" value="Genomic_DNA"/>
</dbReference>
<feature type="compositionally biased region" description="Basic and acidic residues" evidence="8">
    <location>
        <begin position="696"/>
        <end position="708"/>
    </location>
</feature>
<dbReference type="InParanoid" id="D5GAF4"/>
<feature type="compositionally biased region" description="Basic and acidic residues" evidence="8">
    <location>
        <begin position="748"/>
        <end position="812"/>
    </location>
</feature>
<dbReference type="Proteomes" id="UP000006911">
    <property type="component" value="Unassembled WGS sequence"/>
</dbReference>
<dbReference type="STRING" id="656061.D5GAF4"/>
<evidence type="ECO:0000256" key="8">
    <source>
        <dbReference type="SAM" id="MobiDB-lite"/>
    </source>
</evidence>
<keyword evidence="7" id="KW-0788">Thiol protease</keyword>
<comment type="catalytic activity">
    <reaction evidence="1">
        <text>Thiol-dependent hydrolysis of ester, thioester, amide, peptide and isopeptide bonds formed by the C-terminal Gly of ubiquitin (a 76-residue protein attached to proteins as an intracellular targeting signal).</text>
        <dbReference type="EC" id="3.4.19.12"/>
    </reaction>
</comment>
<keyword evidence="6" id="KW-0378">Hydrolase</keyword>
<evidence type="ECO:0000256" key="7">
    <source>
        <dbReference type="ARBA" id="ARBA00022807"/>
    </source>
</evidence>
<evidence type="ECO:0000256" key="6">
    <source>
        <dbReference type="ARBA" id="ARBA00022801"/>
    </source>
</evidence>
<dbReference type="GO" id="GO:0006508">
    <property type="term" value="P:proteolysis"/>
    <property type="evidence" value="ECO:0007669"/>
    <property type="project" value="UniProtKB-KW"/>
</dbReference>
<evidence type="ECO:0000313" key="10">
    <source>
        <dbReference type="EMBL" id="CAZ81497.1"/>
    </source>
</evidence>
<dbReference type="InterPro" id="IPR028889">
    <property type="entry name" value="USP"/>
</dbReference>
<evidence type="ECO:0000256" key="5">
    <source>
        <dbReference type="ARBA" id="ARBA00022786"/>
    </source>
</evidence>
<protein>
    <recommendedName>
        <fullName evidence="3">ubiquitinyl hydrolase 1</fullName>
        <ecNumber evidence="3">3.4.19.12</ecNumber>
    </recommendedName>
</protein>
<dbReference type="KEGG" id="tml:GSTUM_00005263001"/>
<dbReference type="GO" id="GO:0005634">
    <property type="term" value="C:nucleus"/>
    <property type="evidence" value="ECO:0007669"/>
    <property type="project" value="UniProtKB-SubCell"/>
</dbReference>
<dbReference type="PROSITE" id="PS50235">
    <property type="entry name" value="USP_3"/>
    <property type="match status" value="1"/>
</dbReference>
<dbReference type="SUPFAM" id="SSF54001">
    <property type="entry name" value="Cysteine proteinases"/>
    <property type="match status" value="1"/>
</dbReference>
<feature type="compositionally biased region" description="Basic and acidic residues" evidence="8">
    <location>
        <begin position="676"/>
        <end position="685"/>
    </location>
</feature>
<evidence type="ECO:0000256" key="3">
    <source>
        <dbReference type="ARBA" id="ARBA00012759"/>
    </source>
</evidence>
<keyword evidence="4" id="KW-0645">Protease</keyword>
<name>D5GAF4_TUBMM</name>
<dbReference type="InterPro" id="IPR050164">
    <property type="entry name" value="Peptidase_C19"/>
</dbReference>
<evidence type="ECO:0000256" key="2">
    <source>
        <dbReference type="ARBA" id="ARBA00009085"/>
    </source>
</evidence>
<dbReference type="HOGENOM" id="CLU_009919_1_1_1"/>
<dbReference type="GO" id="GO:0016579">
    <property type="term" value="P:protein deubiquitination"/>
    <property type="evidence" value="ECO:0007669"/>
    <property type="project" value="InterPro"/>
</dbReference>
<dbReference type="AlphaFoldDB" id="D5GAF4"/>
<dbReference type="RefSeq" id="XP_002837306.1">
    <property type="nucleotide sequence ID" value="XM_002837260.1"/>
</dbReference>
<dbReference type="Pfam" id="PF00443">
    <property type="entry name" value="UCH"/>
    <property type="match status" value="1"/>
</dbReference>
<feature type="compositionally biased region" description="Basic and acidic residues" evidence="8">
    <location>
        <begin position="598"/>
        <end position="607"/>
    </location>
</feature>
<dbReference type="PANTHER" id="PTHR24006">
    <property type="entry name" value="UBIQUITIN CARBOXYL-TERMINAL HYDROLASE"/>
    <property type="match status" value="1"/>
</dbReference>
<evidence type="ECO:0000256" key="1">
    <source>
        <dbReference type="ARBA" id="ARBA00000707"/>
    </source>
</evidence>
<comment type="similarity">
    <text evidence="2">Belongs to the peptidase C19 family.</text>
</comment>
<dbReference type="InterPro" id="IPR001394">
    <property type="entry name" value="Peptidase_C19_UCH"/>
</dbReference>
<evidence type="ECO:0000313" key="11">
    <source>
        <dbReference type="Proteomes" id="UP000006911"/>
    </source>
</evidence>
<dbReference type="PANTHER" id="PTHR24006:SF722">
    <property type="entry name" value="UBIQUITIN CARBOXYL-TERMINAL HYDROLASE 48"/>
    <property type="match status" value="1"/>
</dbReference>
<evidence type="ECO:0000256" key="4">
    <source>
        <dbReference type="ARBA" id="ARBA00022670"/>
    </source>
</evidence>
<feature type="region of interest" description="Disordered" evidence="8">
    <location>
        <begin position="321"/>
        <end position="341"/>
    </location>
</feature>
<evidence type="ECO:0000259" key="9">
    <source>
        <dbReference type="PROSITE" id="PS50235"/>
    </source>
</evidence>
<keyword evidence="11" id="KW-1185">Reference proteome</keyword>
<feature type="compositionally biased region" description="Low complexity" evidence="8">
    <location>
        <begin position="619"/>
        <end position="632"/>
    </location>
</feature>
<dbReference type="GeneID" id="9182532"/>
<gene>
    <name evidence="10" type="ORF">GSTUM_00005263001</name>
</gene>
<dbReference type="InterPro" id="IPR038765">
    <property type="entry name" value="Papain-like_cys_pep_sf"/>
</dbReference>